<dbReference type="SUPFAM" id="SSF53187">
    <property type="entry name" value="Zn-dependent exopeptidases"/>
    <property type="match status" value="1"/>
</dbReference>
<name>A0ABR6XJ20_9BURK</name>
<evidence type="ECO:0000259" key="5">
    <source>
        <dbReference type="PROSITE" id="PS52035"/>
    </source>
</evidence>
<keyword evidence="4" id="KW-0732">Signal</keyword>
<feature type="signal peptide" evidence="4">
    <location>
        <begin position="1"/>
        <end position="19"/>
    </location>
</feature>
<dbReference type="SMART" id="SM00631">
    <property type="entry name" value="Zn_pept"/>
    <property type="match status" value="1"/>
</dbReference>
<accession>A0ABR6XJ20</accession>
<feature type="active site" description="Proton donor/acceptor" evidence="3">
    <location>
        <position position="292"/>
    </location>
</feature>
<reference evidence="6 7" key="1">
    <citation type="submission" date="2020-08" db="EMBL/GenBank/DDBJ databases">
        <title>Novel species isolated from subtropical streams in China.</title>
        <authorList>
            <person name="Lu H."/>
        </authorList>
    </citation>
    <scope>NUCLEOTIDE SEQUENCE [LARGE SCALE GENOMIC DNA]</scope>
    <source>
        <strain evidence="6 7">CCTCC AB 2015119</strain>
    </source>
</reference>
<dbReference type="Gene3D" id="3.40.630.10">
    <property type="entry name" value="Zn peptidases"/>
    <property type="match status" value="1"/>
</dbReference>
<feature type="domain" description="Peptidase M14" evidence="5">
    <location>
        <begin position="34"/>
        <end position="317"/>
    </location>
</feature>
<evidence type="ECO:0000256" key="3">
    <source>
        <dbReference type="PROSITE-ProRule" id="PRU01379"/>
    </source>
</evidence>
<evidence type="ECO:0000313" key="7">
    <source>
        <dbReference type="Proteomes" id="UP000637632"/>
    </source>
</evidence>
<dbReference type="EMBL" id="JACOFT010000004">
    <property type="protein sequence ID" value="MBC3812341.1"/>
    <property type="molecule type" value="Genomic_DNA"/>
</dbReference>
<dbReference type="Pfam" id="PF00246">
    <property type="entry name" value="Peptidase_M14"/>
    <property type="match status" value="1"/>
</dbReference>
<dbReference type="PROSITE" id="PS52035">
    <property type="entry name" value="PEPTIDASE_M14"/>
    <property type="match status" value="1"/>
</dbReference>
<dbReference type="InterPro" id="IPR000834">
    <property type="entry name" value="Peptidase_M14"/>
</dbReference>
<comment type="similarity">
    <text evidence="2 3">Belongs to the peptidase M14 family.</text>
</comment>
<organism evidence="6 7">
    <name type="scientific">Undibacterium aquatile</name>
    <dbReference type="NCBI Taxonomy" id="1537398"/>
    <lineage>
        <taxon>Bacteria</taxon>
        <taxon>Pseudomonadati</taxon>
        <taxon>Pseudomonadota</taxon>
        <taxon>Betaproteobacteria</taxon>
        <taxon>Burkholderiales</taxon>
        <taxon>Oxalobacteraceae</taxon>
        <taxon>Undibacterium</taxon>
    </lineage>
</organism>
<dbReference type="CDD" id="cd06241">
    <property type="entry name" value="M14-like"/>
    <property type="match status" value="1"/>
</dbReference>
<keyword evidence="7" id="KW-1185">Reference proteome</keyword>
<comment type="caution">
    <text evidence="6">The sequence shown here is derived from an EMBL/GenBank/DDBJ whole genome shotgun (WGS) entry which is preliminary data.</text>
</comment>
<protein>
    <submittedName>
        <fullName evidence="6">M14 family metallopeptidase</fullName>
    </submittedName>
</protein>
<sequence>MKRLPFYLTFLFSSSICLAAENLSTIAEQSNFQKTGRYEEVETLCRNFQKNYPKLVRCQEFGRTPEGRPMLALIATRTNAFTPYLAKEKHIPVTLIQGGIHAGEIDGKDAGFLALRELLDNTATNDILDKQVFIFIPVFNVDGHERFGRWNRPNQRGPEEMGWRTTAQNYNLNRDYVKADTVEMQSMLRLINHWDPLVNVDLHVTDGAKFEHDISVQVEPLHAGDEGLKAAGKKLQENVLADLSKMGSLPQPFYMSFDKEDDPASGFVDGVPAPRFSHGYFQLRNRFGILVETHSWKNYATRVRITKNTITSILEQVARYGNEWEKIASEADLRSIKMAGKPVPVTYKTTDKSHLIDFRGYAYTRKPSEISGALMTRYDESKPQIWQVKLRDEIIPDTYITMPQAGYIVPAFYARIVIHKLRTHGIQFQSLGNALNNIAVERFNATNAILSPQSTESHQTLQLKGEWTGDQASFGKGSLFIPSAQPKAALVAALFEPQAPDALVRWGFFNNAFEKKEYMEAYVAEDVAREQLAANPELKSIFEKKLKDDAEFAKSPQARLEFFARRHSSWDQQYQQYPIFRTNIFPK</sequence>
<evidence type="ECO:0000313" key="6">
    <source>
        <dbReference type="EMBL" id="MBC3812341.1"/>
    </source>
</evidence>
<evidence type="ECO:0000256" key="4">
    <source>
        <dbReference type="SAM" id="SignalP"/>
    </source>
</evidence>
<dbReference type="RefSeq" id="WP_190480028.1">
    <property type="nucleotide sequence ID" value="NZ_JACOFT010000004.1"/>
</dbReference>
<proteinExistence type="inferred from homology"/>
<dbReference type="PANTHER" id="PTHR11705:SF145">
    <property type="entry name" value="PEPTIDASE M14 CARBOXYPEPTIDASE A DOMAIN-CONTAINING PROTEIN"/>
    <property type="match status" value="1"/>
</dbReference>
<feature type="chain" id="PRO_5046618665" evidence="4">
    <location>
        <begin position="20"/>
        <end position="587"/>
    </location>
</feature>
<gene>
    <name evidence="6" type="ORF">H8K26_12895</name>
</gene>
<comment type="cofactor">
    <cofactor evidence="1">
        <name>Zn(2+)</name>
        <dbReference type="ChEBI" id="CHEBI:29105"/>
    </cofactor>
</comment>
<evidence type="ECO:0000256" key="1">
    <source>
        <dbReference type="ARBA" id="ARBA00001947"/>
    </source>
</evidence>
<dbReference type="Proteomes" id="UP000637632">
    <property type="component" value="Unassembled WGS sequence"/>
</dbReference>
<evidence type="ECO:0000256" key="2">
    <source>
        <dbReference type="ARBA" id="ARBA00005988"/>
    </source>
</evidence>
<dbReference type="PANTHER" id="PTHR11705">
    <property type="entry name" value="PROTEASE FAMILY M14 CARBOXYPEPTIDASE A,B"/>
    <property type="match status" value="1"/>
</dbReference>